<dbReference type="EMBL" id="PVYX01000002">
    <property type="protein sequence ID" value="PRX54576.1"/>
    <property type="molecule type" value="Genomic_DNA"/>
</dbReference>
<sequence>MVKPNVKVKPKMEFKNIRKKVSDLGIFNLKSLKKG</sequence>
<gene>
    <name evidence="1" type="ORF">CLV81_2978</name>
</gene>
<evidence type="ECO:0000313" key="2">
    <source>
        <dbReference type="Proteomes" id="UP000237640"/>
    </source>
</evidence>
<reference evidence="1 2" key="1">
    <citation type="submission" date="2018-03" db="EMBL/GenBank/DDBJ databases">
        <title>Genomic Encyclopedia of Archaeal and Bacterial Type Strains, Phase II (KMG-II): from individual species to whole genera.</title>
        <authorList>
            <person name="Goeker M."/>
        </authorList>
    </citation>
    <scope>NUCLEOTIDE SEQUENCE [LARGE SCALE GENOMIC DNA]</scope>
    <source>
        <strain evidence="1 2">DSM 25027</strain>
    </source>
</reference>
<keyword evidence="2" id="KW-1185">Reference proteome</keyword>
<protein>
    <submittedName>
        <fullName evidence="1">Uncharacterized protein</fullName>
    </submittedName>
</protein>
<dbReference type="Proteomes" id="UP000237640">
    <property type="component" value="Unassembled WGS sequence"/>
</dbReference>
<name>A0A2T0MAP7_9FLAO</name>
<evidence type="ECO:0000313" key="1">
    <source>
        <dbReference type="EMBL" id="PRX54576.1"/>
    </source>
</evidence>
<organism evidence="1 2">
    <name type="scientific">Flagellimonas meridianipacifica</name>
    <dbReference type="NCBI Taxonomy" id="1080225"/>
    <lineage>
        <taxon>Bacteria</taxon>
        <taxon>Pseudomonadati</taxon>
        <taxon>Bacteroidota</taxon>
        <taxon>Flavobacteriia</taxon>
        <taxon>Flavobacteriales</taxon>
        <taxon>Flavobacteriaceae</taxon>
        <taxon>Flagellimonas</taxon>
    </lineage>
</organism>
<dbReference type="AlphaFoldDB" id="A0A2T0MAP7"/>
<accession>A0A2T0MAP7</accession>
<proteinExistence type="predicted"/>
<comment type="caution">
    <text evidence="1">The sequence shown here is derived from an EMBL/GenBank/DDBJ whole genome shotgun (WGS) entry which is preliminary data.</text>
</comment>